<dbReference type="Proteomes" id="UP000555275">
    <property type="component" value="Unassembled WGS sequence"/>
</dbReference>
<dbReference type="PROSITE" id="PS50017">
    <property type="entry name" value="DEATH_DOMAIN"/>
    <property type="match status" value="1"/>
</dbReference>
<dbReference type="AlphaFoldDB" id="A0A7L0SYX0"/>
<dbReference type="InterPro" id="IPR000906">
    <property type="entry name" value="ZU5_dom"/>
</dbReference>
<evidence type="ECO:0000256" key="3">
    <source>
        <dbReference type="ARBA" id="ARBA00022475"/>
    </source>
</evidence>
<keyword evidence="11" id="KW-1185">Reference proteome</keyword>
<dbReference type="PANTHER" id="PTHR12582:SF6">
    <property type="entry name" value="NETRIN RECEPTOR UNC5B"/>
    <property type="match status" value="1"/>
</dbReference>
<dbReference type="Pfam" id="PF00531">
    <property type="entry name" value="Death"/>
    <property type="match status" value="1"/>
</dbReference>
<accession>A0A7L0SYX0</accession>
<dbReference type="Gene3D" id="1.10.533.10">
    <property type="entry name" value="Death Domain, Fas"/>
    <property type="match status" value="1"/>
</dbReference>
<keyword evidence="3" id="KW-1003">Cell membrane</keyword>
<keyword evidence="4" id="KW-0812">Transmembrane</keyword>
<evidence type="ECO:0000259" key="8">
    <source>
        <dbReference type="PROSITE" id="PS50017"/>
    </source>
</evidence>
<evidence type="ECO:0000256" key="1">
    <source>
        <dbReference type="ARBA" id="ARBA00004251"/>
    </source>
</evidence>
<dbReference type="PROSITE" id="PS51145">
    <property type="entry name" value="ZU5"/>
    <property type="match status" value="1"/>
</dbReference>
<dbReference type="Pfam" id="PF00791">
    <property type="entry name" value="ZU5"/>
    <property type="match status" value="1"/>
</dbReference>
<feature type="non-terminal residue" evidence="10">
    <location>
        <position position="415"/>
    </location>
</feature>
<dbReference type="CDD" id="cd08802">
    <property type="entry name" value="Death_UNC5B"/>
    <property type="match status" value="1"/>
</dbReference>
<dbReference type="OrthoDB" id="5973910at2759"/>
<evidence type="ECO:0000256" key="2">
    <source>
        <dbReference type="ARBA" id="ARBA00009844"/>
    </source>
</evidence>
<dbReference type="GO" id="GO:0005886">
    <property type="term" value="C:plasma membrane"/>
    <property type="evidence" value="ECO:0007669"/>
    <property type="project" value="UniProtKB-SubCell"/>
</dbReference>
<evidence type="ECO:0000313" key="11">
    <source>
        <dbReference type="Proteomes" id="UP000555275"/>
    </source>
</evidence>
<dbReference type="SMART" id="SM00005">
    <property type="entry name" value="DEATH"/>
    <property type="match status" value="1"/>
</dbReference>
<evidence type="ECO:0000259" key="9">
    <source>
        <dbReference type="PROSITE" id="PS51145"/>
    </source>
</evidence>
<dbReference type="InterPro" id="IPR042156">
    <property type="entry name" value="Death_UNC5B"/>
</dbReference>
<organism evidence="10 11">
    <name type="scientific">Podilymbus podiceps</name>
    <name type="common">Pied-billed grebe</name>
    <dbReference type="NCBI Taxonomy" id="9252"/>
    <lineage>
        <taxon>Eukaryota</taxon>
        <taxon>Metazoa</taxon>
        <taxon>Chordata</taxon>
        <taxon>Craniata</taxon>
        <taxon>Vertebrata</taxon>
        <taxon>Euteleostomi</taxon>
        <taxon>Archelosauria</taxon>
        <taxon>Archosauria</taxon>
        <taxon>Dinosauria</taxon>
        <taxon>Saurischia</taxon>
        <taxon>Theropoda</taxon>
        <taxon>Coelurosauria</taxon>
        <taxon>Aves</taxon>
        <taxon>Neognathae</taxon>
        <taxon>Neoaves</taxon>
        <taxon>Mirandornithes</taxon>
        <taxon>Podicipediformes</taxon>
        <taxon>Podicipedidae</taxon>
        <taxon>Podilymbus</taxon>
    </lineage>
</organism>
<keyword evidence="5" id="KW-0677">Repeat</keyword>
<dbReference type="SMART" id="SM00218">
    <property type="entry name" value="ZU5"/>
    <property type="match status" value="1"/>
</dbReference>
<evidence type="ECO:0000256" key="6">
    <source>
        <dbReference type="ARBA" id="ARBA00022989"/>
    </source>
</evidence>
<dbReference type="EMBL" id="VXAO01000381">
    <property type="protein sequence ID" value="NXL46798.1"/>
    <property type="molecule type" value="Genomic_DNA"/>
</dbReference>
<dbReference type="InterPro" id="IPR000488">
    <property type="entry name" value="Death_dom"/>
</dbReference>
<dbReference type="Gene3D" id="2.60.220.30">
    <property type="match status" value="1"/>
</dbReference>
<comment type="subcellular location">
    <subcellularLocation>
        <location evidence="1">Cell membrane</location>
        <topology evidence="1">Single-pass type I membrane protein</topology>
    </subcellularLocation>
</comment>
<dbReference type="FunFam" id="2.60.220.30:FF:000003">
    <property type="entry name" value="Unc-5 netrin receptor C"/>
    <property type="match status" value="1"/>
</dbReference>
<proteinExistence type="inferred from homology"/>
<dbReference type="SUPFAM" id="SSF47986">
    <property type="entry name" value="DEATH domain"/>
    <property type="match status" value="1"/>
</dbReference>
<dbReference type="GO" id="GO:0033564">
    <property type="term" value="P:anterior/posterior axon guidance"/>
    <property type="evidence" value="ECO:0007669"/>
    <property type="project" value="TreeGrafter"/>
</dbReference>
<feature type="domain" description="ZU5" evidence="9">
    <location>
        <begin position="35"/>
        <end position="178"/>
    </location>
</feature>
<name>A0A7L0SYX0_PODPO</name>
<reference evidence="10 11" key="1">
    <citation type="submission" date="2019-09" db="EMBL/GenBank/DDBJ databases">
        <title>Bird 10,000 Genomes (B10K) Project - Family phase.</title>
        <authorList>
            <person name="Zhang G."/>
        </authorList>
    </citation>
    <scope>NUCLEOTIDE SEQUENCE [LARGE SCALE GENOMIC DNA]</scope>
    <source>
        <strain evidence="10">B10K-DU-009-04</strain>
        <tissue evidence="10">Mixed tissue sample</tissue>
    </source>
</reference>
<dbReference type="GO" id="GO:0005042">
    <property type="term" value="F:netrin receptor activity"/>
    <property type="evidence" value="ECO:0007669"/>
    <property type="project" value="InterPro"/>
</dbReference>
<gene>
    <name evidence="10" type="primary">Unc5bb</name>
    <name evidence="10" type="ORF">PODPOD_R09430</name>
</gene>
<dbReference type="Pfam" id="PF17217">
    <property type="entry name" value="UPA"/>
    <property type="match status" value="1"/>
</dbReference>
<evidence type="ECO:0000256" key="5">
    <source>
        <dbReference type="ARBA" id="ARBA00022737"/>
    </source>
</evidence>
<comment type="caution">
    <text evidence="10">The sequence shown here is derived from an EMBL/GenBank/DDBJ whole genome shotgun (WGS) entry which is preliminary data.</text>
</comment>
<dbReference type="FunFam" id="1.10.533.10:FF:000001">
    <property type="entry name" value="Unc-5 netrin receptor B"/>
    <property type="match status" value="1"/>
</dbReference>
<evidence type="ECO:0000313" key="10">
    <source>
        <dbReference type="EMBL" id="NXL46798.1"/>
    </source>
</evidence>
<dbReference type="InterPro" id="IPR011029">
    <property type="entry name" value="DEATH-like_dom_sf"/>
</dbReference>
<comment type="similarity">
    <text evidence="2">Belongs to the unc-5 family.</text>
</comment>
<feature type="domain" description="Death" evidence="8">
    <location>
        <begin position="347"/>
        <end position="413"/>
    </location>
</feature>
<protein>
    <submittedName>
        <fullName evidence="10">UN5BB protein</fullName>
    </submittedName>
</protein>
<dbReference type="InterPro" id="IPR037936">
    <property type="entry name" value="UNC5A-D"/>
</dbReference>
<feature type="non-terminal residue" evidence="10">
    <location>
        <position position="1"/>
    </location>
</feature>
<dbReference type="PANTHER" id="PTHR12582">
    <property type="entry name" value="NETRIN RECEPTOR UNC5"/>
    <property type="match status" value="1"/>
</dbReference>
<dbReference type="InterPro" id="IPR033772">
    <property type="entry name" value="UPA"/>
</dbReference>
<sequence length="415" mass="44926">GTYPGDNARDGHFANVRNKALGSQHLLSLPREPGNSASGTFGYLGGRLTIPGTGVSLLVPHGAIPQGKFYEMYLVLNKAESTLLPSEGTQTVLSPAVTCGPTGLLLCRPVVLTIPHCADVGSSDWIYQLKTQSHQGNWEEVVTLDEETLNTPCYCQLEAKSCHVLLDQLGTYVFVGESYSRSAIKRLQLAIFAPTVCTSLEYSLKVYCLEDTPDALKVAWQGDAGCPCFPKLFALAARCCRPGLHRAHLQDLCPAGGRGRADLPAPHHAGRGERWGVRAQQGGTLGNRSGPEHLPPSFPLQHASSFDTLRSHHSGATTTQLGPYAFKIPLSIRQKICNSLDAPNSRGNDWRLLAQKLSMDRYLNYFATKASPTGVLLDLWEAEHQDDGDLNTLASALEEMGKSEMLVVMATEGDC</sequence>
<keyword evidence="6" id="KW-1133">Transmembrane helix</keyword>
<evidence type="ECO:0000256" key="7">
    <source>
        <dbReference type="ARBA" id="ARBA00023136"/>
    </source>
</evidence>
<keyword evidence="7" id="KW-0472">Membrane</keyword>
<evidence type="ECO:0000256" key="4">
    <source>
        <dbReference type="ARBA" id="ARBA00022692"/>
    </source>
</evidence>